<keyword evidence="4" id="KW-1185">Reference proteome</keyword>
<keyword evidence="2" id="KW-0732">Signal</keyword>
<dbReference type="Pfam" id="PF26113">
    <property type="entry name" value="GH16_XgeA"/>
    <property type="match status" value="1"/>
</dbReference>
<accession>D8Q7W2</accession>
<gene>
    <name evidence="3" type="ORF">SCHCODRAFT_77191</name>
</gene>
<dbReference type="GO" id="GO:0016787">
    <property type="term" value="F:hydrolase activity"/>
    <property type="evidence" value="ECO:0007669"/>
    <property type="project" value="UniProtKB-KW"/>
</dbReference>
<dbReference type="SUPFAM" id="SSF49899">
    <property type="entry name" value="Concanavalin A-like lectins/glucanases"/>
    <property type="match status" value="1"/>
</dbReference>
<dbReference type="eggNOG" id="ENOG502RGZ1">
    <property type="taxonomic scope" value="Eukaryota"/>
</dbReference>
<keyword evidence="3" id="KW-0378">Hydrolase</keyword>
<evidence type="ECO:0000313" key="3">
    <source>
        <dbReference type="EMBL" id="EFI96496.1"/>
    </source>
</evidence>
<dbReference type="CDD" id="cd22191">
    <property type="entry name" value="DPBB_RlpA_EXP_N-like"/>
    <property type="match status" value="1"/>
</dbReference>
<evidence type="ECO:0000313" key="4">
    <source>
        <dbReference type="Proteomes" id="UP000007431"/>
    </source>
</evidence>
<organism evidence="4">
    <name type="scientific">Schizophyllum commune (strain H4-8 / FGSC 9210)</name>
    <name type="common">Split gill fungus</name>
    <dbReference type="NCBI Taxonomy" id="578458"/>
    <lineage>
        <taxon>Eukaryota</taxon>
        <taxon>Fungi</taxon>
        <taxon>Dikarya</taxon>
        <taxon>Basidiomycota</taxon>
        <taxon>Agaricomycotina</taxon>
        <taxon>Agaricomycetes</taxon>
        <taxon>Agaricomycetidae</taxon>
        <taxon>Agaricales</taxon>
        <taxon>Schizophyllaceae</taxon>
        <taxon>Schizophyllum</taxon>
    </lineage>
</organism>
<dbReference type="PANTHER" id="PTHR10963:SF24">
    <property type="entry name" value="GLYCOSIDASE C21B10.07-RELATED"/>
    <property type="match status" value="1"/>
</dbReference>
<evidence type="ECO:0000256" key="1">
    <source>
        <dbReference type="SAM" id="MobiDB-lite"/>
    </source>
</evidence>
<dbReference type="InterPro" id="IPR013320">
    <property type="entry name" value="ConA-like_dom_sf"/>
</dbReference>
<dbReference type="GeneID" id="9587600"/>
<dbReference type="Gene3D" id="2.40.40.10">
    <property type="entry name" value="RlpA-like domain"/>
    <property type="match status" value="1"/>
</dbReference>
<feature type="signal peptide" evidence="2">
    <location>
        <begin position="1"/>
        <end position="19"/>
    </location>
</feature>
<proteinExistence type="predicted"/>
<dbReference type="KEGG" id="scm:SCHCO_02504733"/>
<dbReference type="AlphaFoldDB" id="D8Q7W2"/>
<dbReference type="PANTHER" id="PTHR10963">
    <property type="entry name" value="GLYCOSYL HYDROLASE-RELATED"/>
    <property type="match status" value="1"/>
</dbReference>
<dbReference type="Proteomes" id="UP000007431">
    <property type="component" value="Unassembled WGS sequence"/>
</dbReference>
<dbReference type="InParanoid" id="D8Q7W2"/>
<protein>
    <submittedName>
        <fullName evidence="3">Glycoside hydrolase family 16 protein</fullName>
    </submittedName>
</protein>
<dbReference type="Gene3D" id="2.60.120.200">
    <property type="match status" value="1"/>
</dbReference>
<feature type="chain" id="PRO_5003120633" evidence="2">
    <location>
        <begin position="20"/>
        <end position="518"/>
    </location>
</feature>
<dbReference type="VEuPathDB" id="FungiDB:SCHCODRAFT_02504733"/>
<dbReference type="SUPFAM" id="SSF50685">
    <property type="entry name" value="Barwin-like endoglucanases"/>
    <property type="match status" value="1"/>
</dbReference>
<feature type="compositionally biased region" description="Low complexity" evidence="1">
    <location>
        <begin position="150"/>
        <end position="210"/>
    </location>
</feature>
<reference evidence="3 4" key="1">
    <citation type="journal article" date="2010" name="Nat. Biotechnol.">
        <title>Genome sequence of the model mushroom Schizophyllum commune.</title>
        <authorList>
            <person name="Ohm R.A."/>
            <person name="de Jong J.F."/>
            <person name="Lugones L.G."/>
            <person name="Aerts A."/>
            <person name="Kothe E."/>
            <person name="Stajich J.E."/>
            <person name="de Vries R.P."/>
            <person name="Record E."/>
            <person name="Levasseur A."/>
            <person name="Baker S.E."/>
            <person name="Bartholomew K.A."/>
            <person name="Coutinho P.M."/>
            <person name="Erdmann S."/>
            <person name="Fowler T.J."/>
            <person name="Gathman A.C."/>
            <person name="Lombard V."/>
            <person name="Henrissat B."/>
            <person name="Knabe N."/>
            <person name="Kuees U."/>
            <person name="Lilly W.W."/>
            <person name="Lindquist E."/>
            <person name="Lucas S."/>
            <person name="Magnuson J.K."/>
            <person name="Piumi F."/>
            <person name="Raudaskoski M."/>
            <person name="Salamov A."/>
            <person name="Schmutz J."/>
            <person name="Schwarze F.W.M.R."/>
            <person name="vanKuyk P.A."/>
            <person name="Horton J.S."/>
            <person name="Grigoriev I.V."/>
            <person name="Woesten H.A.B."/>
        </authorList>
    </citation>
    <scope>NUCLEOTIDE SEQUENCE [LARGE SCALE GENOMIC DNA]</scope>
    <source>
        <strain evidence="4">H4-8 / FGSC 9210</strain>
    </source>
</reference>
<sequence>MRSATTFVGLLAAAGSVSASHGAQRMRRHHRSAAKRDVVSGTAYYGYQNDRTTACGTVSSDDDFVAGVHAAYYGDIWSASDKCFQHITVYYGDKSIDVTLTDAANTTASTGDGDIYLSTAAFTALAGSLDVGMIDVTWEWASGAASVADAPTTQEAATTSSESAPTTSSSPAPPATTDAAPTTTDAPTTAPASTSTSAPATSSSAPSGSSNEGWKVYQSLTGDTLINYFGFDEGQSDNSGVANYVNGKDTGLVYTGNDGKVYINVDTTQNVGLRNSVRMTSAEKFNPSTASLFIFDVEKVPAVCGVWPAIWFTGSGTWPYSGEVDVIEGVNQYTQNIVSIHTGPGCTFADSAVSSLTKAALVSGAGLNCDATVDTMGCGFSMYDTASYGTGFNAVGGGAYAVQMSDDGISVWFWQRDQIPADVTSGGPNPSSWGASVVTYSSASCDMSSHFQDLMLIITNNLGGTFPEGVWHTAGSGGQAQSCADITGFDSAANFVQNSGASFADAQFIINSFTIYRY</sequence>
<dbReference type="OrthoDB" id="192832at2759"/>
<dbReference type="GO" id="GO:0009251">
    <property type="term" value="P:glucan catabolic process"/>
    <property type="evidence" value="ECO:0007669"/>
    <property type="project" value="TreeGrafter"/>
</dbReference>
<dbReference type="InterPro" id="IPR050546">
    <property type="entry name" value="Glycosyl_Hydrlase_16"/>
</dbReference>
<dbReference type="InterPro" id="IPR036908">
    <property type="entry name" value="RlpA-like_sf"/>
</dbReference>
<feature type="region of interest" description="Disordered" evidence="1">
    <location>
        <begin position="149"/>
        <end position="212"/>
    </location>
</feature>
<evidence type="ECO:0000256" key="2">
    <source>
        <dbReference type="SAM" id="SignalP"/>
    </source>
</evidence>
<dbReference type="EMBL" id="GL377307">
    <property type="protein sequence ID" value="EFI96496.1"/>
    <property type="molecule type" value="Genomic_DNA"/>
</dbReference>
<dbReference type="HOGENOM" id="CLU_525957_0_0_1"/>
<dbReference type="RefSeq" id="XP_003031399.1">
    <property type="nucleotide sequence ID" value="XM_003031353.1"/>
</dbReference>
<name>D8Q7W2_SCHCM</name>
<dbReference type="OMA" id="WESKDNC"/>